<dbReference type="InterPro" id="IPR041304">
    <property type="entry name" value="AbiTii"/>
</dbReference>
<organism evidence="2 3">
    <name type="scientific">Pelomonas nitida</name>
    <dbReference type="NCBI Taxonomy" id="3299027"/>
    <lineage>
        <taxon>Bacteria</taxon>
        <taxon>Pseudomonadati</taxon>
        <taxon>Pseudomonadota</taxon>
        <taxon>Betaproteobacteria</taxon>
        <taxon>Burkholderiales</taxon>
        <taxon>Sphaerotilaceae</taxon>
        <taxon>Roseateles</taxon>
    </lineage>
</organism>
<dbReference type="RefSeq" id="WP_394489099.1">
    <property type="nucleotide sequence ID" value="NZ_JBIGIA010000011.1"/>
</dbReference>
<dbReference type="Proteomes" id="UP001606305">
    <property type="component" value="Unassembled WGS sequence"/>
</dbReference>
<evidence type="ECO:0000259" key="1">
    <source>
        <dbReference type="Pfam" id="PF18864"/>
    </source>
</evidence>
<reference evidence="2 3" key="1">
    <citation type="submission" date="2024-09" db="EMBL/GenBank/DDBJ databases">
        <title>Novel species of the genus Pelomonas and Roseateles isolated from streams.</title>
        <authorList>
            <person name="Lu H."/>
        </authorList>
    </citation>
    <scope>NUCLEOTIDE SEQUENCE [LARGE SCALE GENOMIC DNA]</scope>
    <source>
        <strain evidence="2 3">BYS96W</strain>
    </source>
</reference>
<evidence type="ECO:0000313" key="2">
    <source>
        <dbReference type="EMBL" id="MFG6458246.1"/>
    </source>
</evidence>
<comment type="caution">
    <text evidence="2">The sequence shown here is derived from an EMBL/GenBank/DDBJ whole genome shotgun (WGS) entry which is preliminary data.</text>
</comment>
<accession>A0ABW7G8U7</accession>
<sequence>MTLLEEIQTLAVDSSTDVAALLRKCKLLAARLQTVELEQWVAHEANGYPDQVPVPEYRTWPVQLKGHFAGPFGSAINNAPIPFAVLPSEIRKKYEDYECRQSIASIEGLLGKNKNGVLTVVTGDLAMFLGSKVYKGYNCIQAWGEFGTMAHIEVVNSVRNRVLDFAIEIWKLDPKAGELGTQASPIGAQRVTQIFNTTVYGGSANLVGSAESSTVTFHIGVQDIDSLRMVLTANAVQDTDIQDLEAALSSDPQPTASNQYGPKVTAWIAGMMSKAASGSWAIGLGAAGNLLASAIAKYYGLPTG</sequence>
<keyword evidence="3" id="KW-1185">Reference proteome</keyword>
<evidence type="ECO:0000313" key="3">
    <source>
        <dbReference type="Proteomes" id="UP001606305"/>
    </source>
</evidence>
<gene>
    <name evidence="2" type="ORF">ACG00X_15510</name>
</gene>
<dbReference type="Pfam" id="PF18864">
    <property type="entry name" value="AbiTii"/>
    <property type="match status" value="1"/>
</dbReference>
<name>A0ABW7G8U7_9BURK</name>
<proteinExistence type="predicted"/>
<feature type="domain" description="AbiTii" evidence="1">
    <location>
        <begin position="3"/>
        <end position="182"/>
    </location>
</feature>
<dbReference type="EMBL" id="JBIGIA010000011">
    <property type="protein sequence ID" value="MFG6458246.1"/>
    <property type="molecule type" value="Genomic_DNA"/>
</dbReference>
<protein>
    <recommendedName>
        <fullName evidence="1">AbiTii domain-containing protein</fullName>
    </recommendedName>
</protein>